<evidence type="ECO:0000313" key="2">
    <source>
        <dbReference type="EMBL" id="MFE8701502.1"/>
    </source>
</evidence>
<accession>A0ABW6KBE0</accession>
<dbReference type="EMBL" id="JBIACK010000005">
    <property type="protein sequence ID" value="MFE8701502.1"/>
    <property type="molecule type" value="Genomic_DNA"/>
</dbReference>
<sequence>MGSFKNISIGKRLLLGFIVFVIFISVNYYLYLFKPKNSIDLYQSISFADNFEDAQGLMLEGYEANFKEEDYEYMKSLDTSANSVRQFALFEYDEKSYLVMTSPGTQGIKKLKILAVEELPTEIRDYFLEISP</sequence>
<dbReference type="RefSeq" id="WP_389361461.1">
    <property type="nucleotide sequence ID" value="NZ_JBIACK010000005.1"/>
</dbReference>
<evidence type="ECO:0000313" key="3">
    <source>
        <dbReference type="Proteomes" id="UP001601059"/>
    </source>
</evidence>
<comment type="caution">
    <text evidence="2">The sequence shown here is derived from an EMBL/GenBank/DDBJ whole genome shotgun (WGS) entry which is preliminary data.</text>
</comment>
<gene>
    <name evidence="2" type="ORF">ACFYKX_12935</name>
</gene>
<reference evidence="2 3" key="1">
    <citation type="submission" date="2024-08" db="EMBL/GenBank/DDBJ databases">
        <title>Two novel Cytobacillus novel species.</title>
        <authorList>
            <person name="Liu G."/>
        </authorList>
    </citation>
    <scope>NUCLEOTIDE SEQUENCE [LARGE SCALE GENOMIC DNA]</scope>
    <source>
        <strain evidence="2 3">FJAT-54145</strain>
    </source>
</reference>
<feature type="transmembrane region" description="Helical" evidence="1">
    <location>
        <begin position="12"/>
        <end position="31"/>
    </location>
</feature>
<proteinExistence type="predicted"/>
<protein>
    <submittedName>
        <fullName evidence="2">Uncharacterized protein</fullName>
    </submittedName>
</protein>
<evidence type="ECO:0000256" key="1">
    <source>
        <dbReference type="SAM" id="Phobius"/>
    </source>
</evidence>
<keyword evidence="1" id="KW-0812">Transmembrane</keyword>
<dbReference type="Proteomes" id="UP001601059">
    <property type="component" value="Unassembled WGS sequence"/>
</dbReference>
<organism evidence="2 3">
    <name type="scientific">Cytobacillus spartinae</name>
    <dbReference type="NCBI Taxonomy" id="3299023"/>
    <lineage>
        <taxon>Bacteria</taxon>
        <taxon>Bacillati</taxon>
        <taxon>Bacillota</taxon>
        <taxon>Bacilli</taxon>
        <taxon>Bacillales</taxon>
        <taxon>Bacillaceae</taxon>
        <taxon>Cytobacillus</taxon>
    </lineage>
</organism>
<name>A0ABW6KBE0_9BACI</name>
<keyword evidence="1" id="KW-0472">Membrane</keyword>
<keyword evidence="3" id="KW-1185">Reference proteome</keyword>
<keyword evidence="1" id="KW-1133">Transmembrane helix</keyword>